<keyword evidence="1" id="KW-0547">Nucleotide-binding</keyword>
<feature type="domain" description="HD/PDEase" evidence="2">
    <location>
        <begin position="57"/>
        <end position="192"/>
    </location>
</feature>
<accession>A0A267MEH1</accession>
<dbReference type="GO" id="GO:0016787">
    <property type="term" value="F:hydrolase activity"/>
    <property type="evidence" value="ECO:0007669"/>
    <property type="project" value="UniProtKB-KW"/>
</dbReference>
<evidence type="ECO:0000259" key="2">
    <source>
        <dbReference type="SMART" id="SM00471"/>
    </source>
</evidence>
<reference evidence="3 4" key="1">
    <citation type="submission" date="2017-06" db="EMBL/GenBank/DDBJ databases">
        <title>Draft genome sequence of anaerobic fermentative bacterium Anaeromicrobium sediminis DY2726D isolated from West Pacific Ocean sediments.</title>
        <authorList>
            <person name="Zeng X."/>
        </authorList>
    </citation>
    <scope>NUCLEOTIDE SEQUENCE [LARGE SCALE GENOMIC DNA]</scope>
    <source>
        <strain evidence="3 4">DY2726D</strain>
    </source>
</reference>
<dbReference type="Gene3D" id="1.10.3090.10">
    <property type="entry name" value="cca-adding enzyme, domain 2"/>
    <property type="match status" value="1"/>
</dbReference>
<dbReference type="PANTHER" id="PTHR47545:SF2">
    <property type="entry name" value="CC-ADDING TRNA NUCLEOTIDYLTRANSFERASE"/>
    <property type="match status" value="1"/>
</dbReference>
<dbReference type="InterPro" id="IPR006674">
    <property type="entry name" value="HD_domain"/>
</dbReference>
<dbReference type="OrthoDB" id="9805698at2"/>
<evidence type="ECO:0000256" key="1">
    <source>
        <dbReference type="ARBA" id="ARBA00022741"/>
    </source>
</evidence>
<keyword evidence="3" id="KW-0378">Hydrolase</keyword>
<dbReference type="InterPro" id="IPR006675">
    <property type="entry name" value="HDIG_dom"/>
</dbReference>
<comment type="caution">
    <text evidence="3">The sequence shown here is derived from an EMBL/GenBank/DDBJ whole genome shotgun (WGS) entry which is preliminary data.</text>
</comment>
<dbReference type="CDD" id="cd00077">
    <property type="entry name" value="HDc"/>
    <property type="match status" value="1"/>
</dbReference>
<evidence type="ECO:0000313" key="3">
    <source>
        <dbReference type="EMBL" id="PAB57857.1"/>
    </source>
</evidence>
<evidence type="ECO:0000313" key="4">
    <source>
        <dbReference type="Proteomes" id="UP000216024"/>
    </source>
</evidence>
<dbReference type="GO" id="GO:0000166">
    <property type="term" value="F:nucleotide binding"/>
    <property type="evidence" value="ECO:0007669"/>
    <property type="project" value="UniProtKB-KW"/>
</dbReference>
<proteinExistence type="predicted"/>
<dbReference type="RefSeq" id="WP_095135082.1">
    <property type="nucleotide sequence ID" value="NZ_NIBG01000022.1"/>
</dbReference>
<dbReference type="InterPro" id="IPR003607">
    <property type="entry name" value="HD/PDEase_dom"/>
</dbReference>
<gene>
    <name evidence="3" type="ORF">CCE28_17820</name>
</gene>
<organism evidence="3 4">
    <name type="scientific">Anaeromicrobium sediminis</name>
    <dbReference type="NCBI Taxonomy" id="1478221"/>
    <lineage>
        <taxon>Bacteria</taxon>
        <taxon>Bacillati</taxon>
        <taxon>Bacillota</taxon>
        <taxon>Clostridia</taxon>
        <taxon>Peptostreptococcales</taxon>
        <taxon>Thermotaleaceae</taxon>
        <taxon>Anaeromicrobium</taxon>
    </lineage>
</organism>
<dbReference type="EMBL" id="NIBG01000022">
    <property type="protein sequence ID" value="PAB57857.1"/>
    <property type="molecule type" value="Genomic_DNA"/>
</dbReference>
<keyword evidence="4" id="KW-1185">Reference proteome</keyword>
<dbReference type="Pfam" id="PF01966">
    <property type="entry name" value="HD"/>
    <property type="match status" value="1"/>
</dbReference>
<protein>
    <submittedName>
        <fullName evidence="3">Phosphohydrolase</fullName>
    </submittedName>
</protein>
<dbReference type="InterPro" id="IPR050124">
    <property type="entry name" value="tRNA_CCA-adding_enzyme"/>
</dbReference>
<name>A0A267MEH1_9FIRM</name>
<dbReference type="Proteomes" id="UP000216024">
    <property type="component" value="Unassembled WGS sequence"/>
</dbReference>
<dbReference type="SUPFAM" id="SSF109604">
    <property type="entry name" value="HD-domain/PDEase-like"/>
    <property type="match status" value="1"/>
</dbReference>
<dbReference type="SMART" id="SM00471">
    <property type="entry name" value="HDc"/>
    <property type="match status" value="1"/>
</dbReference>
<sequence>MNELQNIYKDFEKHLMEDEKPSDYFNRIFEEEPALSKYPFTMLSDLKKIEQSPKHHPEGNVWNHTMLVVDNAAIRKDNSTNPKAFMWAALLHDLGKVPATKIRKGRITAYDHDKFGKRLSQDFLKELGADEDIINMVSKMVRWHMQILFVVKSLPFANIKRMVAETNPDDMALLCLCDRLGRGQTSREAIAAEERNVEIFIQKCKDYLNGEKS</sequence>
<dbReference type="PANTHER" id="PTHR47545">
    <property type="entry name" value="MULTIFUNCTIONAL CCA PROTEIN"/>
    <property type="match status" value="1"/>
</dbReference>
<dbReference type="NCBIfam" id="TIGR00277">
    <property type="entry name" value="HDIG"/>
    <property type="match status" value="1"/>
</dbReference>
<dbReference type="AlphaFoldDB" id="A0A267MEH1"/>